<feature type="transmembrane region" description="Helical" evidence="6">
    <location>
        <begin position="383"/>
        <end position="402"/>
    </location>
</feature>
<dbReference type="InterPro" id="IPR045225">
    <property type="entry name" value="Uracil/uridine/allantoin_perm"/>
</dbReference>
<proteinExistence type="inferred from homology"/>
<keyword evidence="5 6" id="KW-0472">Membrane</keyword>
<feature type="transmembrane region" description="Helical" evidence="6">
    <location>
        <begin position="499"/>
        <end position="518"/>
    </location>
</feature>
<feature type="transmembrane region" description="Helical" evidence="6">
    <location>
        <begin position="457"/>
        <end position="479"/>
    </location>
</feature>
<feature type="transmembrane region" description="Helical" evidence="6">
    <location>
        <begin position="67"/>
        <end position="89"/>
    </location>
</feature>
<protein>
    <submittedName>
        <fullName evidence="7">Uncharacterized protein</fullName>
    </submittedName>
</protein>
<evidence type="ECO:0000256" key="3">
    <source>
        <dbReference type="ARBA" id="ARBA00022692"/>
    </source>
</evidence>
<evidence type="ECO:0000256" key="6">
    <source>
        <dbReference type="SAM" id="Phobius"/>
    </source>
</evidence>
<keyword evidence="3 6" id="KW-0812">Transmembrane</keyword>
<reference evidence="7 8" key="1">
    <citation type="journal article" date="2018" name="IMA Fungus">
        <title>IMA Genome-F 9: Draft genome sequence of Annulohypoxylon stygium, Aspergillus mulundensis, Berkeleyomyces basicola (syn. Thielaviopsis basicola), Ceratocystis smalleyi, two Cercospora beticola strains, Coleophoma cylindrospora, Fusarium fracticaudum, Phialophora cf. hyalina, and Morchella septimelata.</title>
        <authorList>
            <person name="Wingfield B.D."/>
            <person name="Bills G.F."/>
            <person name="Dong Y."/>
            <person name="Huang W."/>
            <person name="Nel W.J."/>
            <person name="Swalarsk-Parry B.S."/>
            <person name="Vaghefi N."/>
            <person name="Wilken P.M."/>
            <person name="An Z."/>
            <person name="de Beer Z.W."/>
            <person name="De Vos L."/>
            <person name="Chen L."/>
            <person name="Duong T.A."/>
            <person name="Gao Y."/>
            <person name="Hammerbacher A."/>
            <person name="Kikkert J.R."/>
            <person name="Li Y."/>
            <person name="Li H."/>
            <person name="Li K."/>
            <person name="Li Q."/>
            <person name="Liu X."/>
            <person name="Ma X."/>
            <person name="Naidoo K."/>
            <person name="Pethybridge S.J."/>
            <person name="Sun J."/>
            <person name="Steenkamp E.T."/>
            <person name="van der Nest M.A."/>
            <person name="van Wyk S."/>
            <person name="Wingfield M.J."/>
            <person name="Xiong C."/>
            <person name="Yue Q."/>
            <person name="Zhang X."/>
        </authorList>
    </citation>
    <scope>NUCLEOTIDE SEQUENCE [LARGE SCALE GENOMIC DNA]</scope>
    <source>
        <strain evidence="7 8">BP6252</strain>
    </source>
</reference>
<feature type="transmembrane region" description="Helical" evidence="6">
    <location>
        <begin position="340"/>
        <end position="362"/>
    </location>
</feature>
<comment type="subcellular location">
    <subcellularLocation>
        <location evidence="1">Membrane</location>
        <topology evidence="1">Multi-pass membrane protein</topology>
    </subcellularLocation>
</comment>
<dbReference type="PANTHER" id="PTHR30618">
    <property type="entry name" value="NCS1 FAMILY PURINE/PYRIMIDINE TRANSPORTER"/>
    <property type="match status" value="1"/>
</dbReference>
<evidence type="ECO:0000313" key="7">
    <source>
        <dbReference type="EMBL" id="RDW71002.1"/>
    </source>
</evidence>
<dbReference type="Gene3D" id="1.10.4160.10">
    <property type="entry name" value="Hydantoin permease"/>
    <property type="match status" value="1"/>
</dbReference>
<keyword evidence="8" id="KW-1185">Reference proteome</keyword>
<feature type="transmembrane region" description="Helical" evidence="6">
    <location>
        <begin position="408"/>
        <end position="436"/>
    </location>
</feature>
<evidence type="ECO:0000256" key="2">
    <source>
        <dbReference type="ARBA" id="ARBA00008974"/>
    </source>
</evidence>
<evidence type="ECO:0000256" key="4">
    <source>
        <dbReference type="ARBA" id="ARBA00022989"/>
    </source>
</evidence>
<evidence type="ECO:0000256" key="5">
    <source>
        <dbReference type="ARBA" id="ARBA00023136"/>
    </source>
</evidence>
<dbReference type="GO" id="GO:0015205">
    <property type="term" value="F:nucleobase transmembrane transporter activity"/>
    <property type="evidence" value="ECO:0007669"/>
    <property type="project" value="TreeGrafter"/>
</dbReference>
<dbReference type="EMBL" id="PDLM01000008">
    <property type="protein sequence ID" value="RDW71002.1"/>
    <property type="molecule type" value="Genomic_DNA"/>
</dbReference>
<feature type="transmembrane region" description="Helical" evidence="6">
    <location>
        <begin position="133"/>
        <end position="153"/>
    </location>
</feature>
<dbReference type="InterPro" id="IPR001248">
    <property type="entry name" value="Pur-cyt_permease"/>
</dbReference>
<keyword evidence="4 6" id="KW-1133">Transmembrane helix</keyword>
<dbReference type="OrthoDB" id="10286421at2759"/>
<dbReference type="Pfam" id="PF02133">
    <property type="entry name" value="Transp_cyt_pur"/>
    <property type="match status" value="1"/>
</dbReference>
<accession>A0A3D8RAC5</accession>
<comment type="similarity">
    <text evidence="2">Belongs to the purine-cytosine permease (2.A.39) family.</text>
</comment>
<organism evidence="7 8">
    <name type="scientific">Coleophoma cylindrospora</name>
    <dbReference type="NCBI Taxonomy" id="1849047"/>
    <lineage>
        <taxon>Eukaryota</taxon>
        <taxon>Fungi</taxon>
        <taxon>Dikarya</taxon>
        <taxon>Ascomycota</taxon>
        <taxon>Pezizomycotina</taxon>
        <taxon>Leotiomycetes</taxon>
        <taxon>Helotiales</taxon>
        <taxon>Dermateaceae</taxon>
        <taxon>Coleophoma</taxon>
    </lineage>
</organism>
<comment type="caution">
    <text evidence="7">The sequence shown here is derived from an EMBL/GenBank/DDBJ whole genome shotgun (WGS) entry which is preliminary data.</text>
</comment>
<name>A0A3D8RAC5_9HELO</name>
<feature type="transmembrane region" description="Helical" evidence="6">
    <location>
        <begin position="95"/>
        <end position="113"/>
    </location>
</feature>
<feature type="transmembrane region" description="Helical" evidence="6">
    <location>
        <begin position="188"/>
        <end position="211"/>
    </location>
</feature>
<gene>
    <name evidence="7" type="ORF">BP6252_07565</name>
</gene>
<evidence type="ECO:0000256" key="1">
    <source>
        <dbReference type="ARBA" id="ARBA00004141"/>
    </source>
</evidence>
<feature type="transmembrane region" description="Helical" evidence="6">
    <location>
        <begin position="295"/>
        <end position="320"/>
    </location>
</feature>
<evidence type="ECO:0000313" key="8">
    <source>
        <dbReference type="Proteomes" id="UP000256645"/>
    </source>
</evidence>
<dbReference type="AlphaFoldDB" id="A0A3D8RAC5"/>
<dbReference type="PANTHER" id="PTHR30618:SF15">
    <property type="entry name" value="NICOTINAMIDE RIBOSIDE TRANSPORTER 1-RELATED"/>
    <property type="match status" value="1"/>
</dbReference>
<dbReference type="GO" id="GO:0005886">
    <property type="term" value="C:plasma membrane"/>
    <property type="evidence" value="ECO:0007669"/>
    <property type="project" value="TreeGrafter"/>
</dbReference>
<sequence>MDPSFIPIFEVLATRLDTMGVFTKVVKFLEVKPKGEAYSAHPPTRWGNRDIYPIIAAERTYQWYDFFAYWFTAGIALSGWTLGSSLVAIGLTAGQALGAVLLGASFASLNAFLCGEMGRQHYIGYTMMGRATWGLYGSYLCIFLSVVQSLIYFGIQAVYGGQATVLLLNAIFPSFLRMKNTLPASAGITTTDLIGFLVFMAIFAPIVAVPPHKLGKLLLPVFICTCVTFAGVLGWALHANGGPGNLVAPAIAITPLANRYAFVSGISQVAGAYTGGSVRLSDWTRFTATPQAPRVGMVIAQPLSLTIGALVGVLVTSATYELVLEWNPLLLLQYVQTIQYTPACRAGTFFAGLGFFASQLFVNLTQNCVSTGMDLAGSLPRFITLRRGGFIVCIVGVVIQPWRFLGSAATFLSVIGTFAVFLAPMTAILVTDYWLIRRRKVKIPDLYRADGIFWYNYGLNWKAFLVFFCCIAPSFPGLINSVNGMHISIGLQHFFSCTYFFGYTSAVLLFWGISTIFPPPGNRIMEKMDDDLIEGVGPTDLEVASIRGSQLEGVEKAVATPEVKSVAT</sequence>
<dbReference type="Proteomes" id="UP000256645">
    <property type="component" value="Unassembled WGS sequence"/>
</dbReference>
<feature type="transmembrane region" description="Helical" evidence="6">
    <location>
        <begin position="217"/>
        <end position="237"/>
    </location>
</feature>